<accession>A0ABD1PJB8</accession>
<dbReference type="AlphaFoldDB" id="A0ABD1PJB8"/>
<dbReference type="InterPro" id="IPR024593">
    <property type="entry name" value="DUF3444"/>
</dbReference>
<dbReference type="PANTHER" id="PTHR47374:SF6">
    <property type="entry name" value="ENDOSOME ANTIGEN-LIKE PROTEIN, PUTATIVE (DUF3444)-RELATED"/>
    <property type="match status" value="1"/>
</dbReference>
<comment type="caution">
    <text evidence="2">The sequence shown here is derived from an EMBL/GenBank/DDBJ whole genome shotgun (WGS) entry which is preliminary data.</text>
</comment>
<protein>
    <submittedName>
        <fullName evidence="2">DNAJ heat shock N-terminal domain-containing protein</fullName>
    </submittedName>
</protein>
<proteinExistence type="predicted"/>
<evidence type="ECO:0000313" key="2">
    <source>
        <dbReference type="EMBL" id="KAL2464012.1"/>
    </source>
</evidence>
<dbReference type="EMBL" id="JBFOLJ010000018">
    <property type="protein sequence ID" value="KAL2464012.1"/>
    <property type="molecule type" value="Genomic_DNA"/>
</dbReference>
<gene>
    <name evidence="2" type="ORF">Fot_51968</name>
    <name evidence="3" type="ORF">Fot_52054</name>
</gene>
<dbReference type="PANTHER" id="PTHR47374">
    <property type="entry name" value="ENDOSOME ANTIGEN-LIKE PROTEIN, PUTATIVE (DUF3444)-RELATED"/>
    <property type="match status" value="1"/>
</dbReference>
<dbReference type="Pfam" id="PF11926">
    <property type="entry name" value="DUF3444"/>
    <property type="match status" value="1"/>
</dbReference>
<reference evidence="4" key="1">
    <citation type="submission" date="2024-07" db="EMBL/GenBank/DDBJ databases">
        <title>Two chromosome-level genome assemblies of Korean endemic species Abeliophyllum distichum and Forsythia ovata (Oleaceae).</title>
        <authorList>
            <person name="Jang H."/>
        </authorList>
    </citation>
    <scope>NUCLEOTIDE SEQUENCE [LARGE SCALE GENOMIC DNA]</scope>
</reference>
<keyword evidence="4" id="KW-1185">Reference proteome</keyword>
<keyword evidence="2" id="KW-0346">Stress response</keyword>
<reference evidence="2" key="2">
    <citation type="submission" date="2024-07" db="EMBL/GenBank/DDBJ databases">
        <title>Two chromosome-level genome assemblies of Korean endemic species Abeliophyllum distichum and Forsythia ovata (Oleaceae).</title>
        <authorList>
            <person name="Mun J.H."/>
        </authorList>
    </citation>
    <scope>NUCLEOTIDE SEQUENCE</scope>
    <source>
        <strain evidence="2">KNKB202402200001</strain>
        <tissue evidence="2">Leaf</tissue>
    </source>
</reference>
<dbReference type="EMBL" id="JBFOLJ010000018">
    <property type="protein sequence ID" value="KAL2464098.1"/>
    <property type="molecule type" value="Genomic_DNA"/>
</dbReference>
<feature type="domain" description="DUF3444" evidence="1">
    <location>
        <begin position="8"/>
        <end position="74"/>
    </location>
</feature>
<sequence length="102" mass="11722">MKLSELENCEYEIVEIMDVNEEFIVVVSLELVHGYKSVFKPRKEELVVQTVVILLTEMLKFSHQIPAFPLKEDEQGGIPKGSWELDSAAVPQYLLCSRLRAR</sequence>
<evidence type="ECO:0000313" key="4">
    <source>
        <dbReference type="Proteomes" id="UP001604277"/>
    </source>
</evidence>
<organism evidence="2 4">
    <name type="scientific">Forsythia ovata</name>
    <dbReference type="NCBI Taxonomy" id="205694"/>
    <lineage>
        <taxon>Eukaryota</taxon>
        <taxon>Viridiplantae</taxon>
        <taxon>Streptophyta</taxon>
        <taxon>Embryophyta</taxon>
        <taxon>Tracheophyta</taxon>
        <taxon>Spermatophyta</taxon>
        <taxon>Magnoliopsida</taxon>
        <taxon>eudicotyledons</taxon>
        <taxon>Gunneridae</taxon>
        <taxon>Pentapetalae</taxon>
        <taxon>asterids</taxon>
        <taxon>lamiids</taxon>
        <taxon>Lamiales</taxon>
        <taxon>Oleaceae</taxon>
        <taxon>Forsythieae</taxon>
        <taxon>Forsythia</taxon>
    </lineage>
</organism>
<dbReference type="Proteomes" id="UP001604277">
    <property type="component" value="Unassembled WGS sequence"/>
</dbReference>
<evidence type="ECO:0000259" key="1">
    <source>
        <dbReference type="Pfam" id="PF11926"/>
    </source>
</evidence>
<name>A0ABD1PJB8_9LAMI</name>
<evidence type="ECO:0000313" key="3">
    <source>
        <dbReference type="EMBL" id="KAL2464098.1"/>
    </source>
</evidence>